<keyword evidence="3" id="KW-1185">Reference proteome</keyword>
<gene>
    <name evidence="2" type="ORF">FALBO_10107</name>
</gene>
<dbReference type="EMBL" id="JAADYS010001427">
    <property type="protein sequence ID" value="KAF4463073.1"/>
    <property type="molecule type" value="Genomic_DNA"/>
</dbReference>
<dbReference type="PANTHER" id="PTHR43157">
    <property type="entry name" value="PHOSPHATIDYLINOSITOL-GLYCAN BIOSYNTHESIS CLASS F PROTEIN-RELATED"/>
    <property type="match status" value="1"/>
</dbReference>
<dbReference type="OrthoDB" id="191139at2759"/>
<evidence type="ECO:0000313" key="2">
    <source>
        <dbReference type="EMBL" id="KAF4463073.1"/>
    </source>
</evidence>
<evidence type="ECO:0000313" key="3">
    <source>
        <dbReference type="Proteomes" id="UP000554235"/>
    </source>
</evidence>
<organism evidence="2 3">
    <name type="scientific">Fusarium albosuccineum</name>
    <dbReference type="NCBI Taxonomy" id="1237068"/>
    <lineage>
        <taxon>Eukaryota</taxon>
        <taxon>Fungi</taxon>
        <taxon>Dikarya</taxon>
        <taxon>Ascomycota</taxon>
        <taxon>Pezizomycotina</taxon>
        <taxon>Sordariomycetes</taxon>
        <taxon>Hypocreomycetidae</taxon>
        <taxon>Hypocreales</taxon>
        <taxon>Nectriaceae</taxon>
        <taxon>Fusarium</taxon>
        <taxon>Fusarium decemcellulare species complex</taxon>
    </lineage>
</organism>
<dbReference type="Gene3D" id="3.40.50.720">
    <property type="entry name" value="NAD(P)-binding Rossmann-like Domain"/>
    <property type="match status" value="1"/>
</dbReference>
<comment type="caution">
    <text evidence="2">The sequence shown here is derived from an EMBL/GenBank/DDBJ whole genome shotgun (WGS) entry which is preliminary data.</text>
</comment>
<sequence>MTNFDITPEERASAKAFFKRQLFREPPYTAPGQVDLAGKTAIVTGSNIGLGLECSRQLLDLGLTKLIIAVRSESKGQQAKKDLLIGRAASTIIEVWSLDLCSYDSITAFAERTKTLDRLDIVIHNAGIVKANLEINQSTGHDECTQVNYLSLALLSILLLPILKEKNTAPDVGRLVLVSSDTAAWAAFKERDSTPLLSAFDKPEYFDAAQRYWASKLLGQFFLKELAERVPSSVAVINAPNPGWCYGTGLNRENGGLILNIIKRLVGRSSAVGARALVDAAVNHGPESHGHYLEDGKPQPMAPLVYASEGDQLAKKLWKETMAELAFAKVEDIVIRLSEK</sequence>
<dbReference type="AlphaFoldDB" id="A0A8H4L7L6"/>
<keyword evidence="1" id="KW-0560">Oxidoreductase</keyword>
<accession>A0A8H4L7L6</accession>
<dbReference type="Pfam" id="PF00106">
    <property type="entry name" value="adh_short"/>
    <property type="match status" value="1"/>
</dbReference>
<protein>
    <submittedName>
        <fullName evidence="2">Uncharacterized protein</fullName>
    </submittedName>
</protein>
<evidence type="ECO:0000256" key="1">
    <source>
        <dbReference type="ARBA" id="ARBA00023002"/>
    </source>
</evidence>
<dbReference type="GO" id="GO:0016491">
    <property type="term" value="F:oxidoreductase activity"/>
    <property type="evidence" value="ECO:0007669"/>
    <property type="project" value="UniProtKB-KW"/>
</dbReference>
<dbReference type="InterPro" id="IPR002347">
    <property type="entry name" value="SDR_fam"/>
</dbReference>
<dbReference type="InterPro" id="IPR036291">
    <property type="entry name" value="NAD(P)-bd_dom_sf"/>
</dbReference>
<dbReference type="SUPFAM" id="SSF51735">
    <property type="entry name" value="NAD(P)-binding Rossmann-fold domains"/>
    <property type="match status" value="1"/>
</dbReference>
<dbReference type="PANTHER" id="PTHR43157:SF31">
    <property type="entry name" value="PHOSPHATIDYLINOSITOL-GLYCAN BIOSYNTHESIS CLASS F PROTEIN"/>
    <property type="match status" value="1"/>
</dbReference>
<reference evidence="2 3" key="1">
    <citation type="submission" date="2020-01" db="EMBL/GenBank/DDBJ databases">
        <title>Identification and distribution of gene clusters putatively required for synthesis of sphingolipid metabolism inhibitors in phylogenetically diverse species of the filamentous fungus Fusarium.</title>
        <authorList>
            <person name="Kim H.-S."/>
            <person name="Busman M."/>
            <person name="Brown D.W."/>
            <person name="Divon H."/>
            <person name="Uhlig S."/>
            <person name="Proctor R.H."/>
        </authorList>
    </citation>
    <scope>NUCLEOTIDE SEQUENCE [LARGE SCALE GENOMIC DNA]</scope>
    <source>
        <strain evidence="2 3">NRRL 20459</strain>
    </source>
</reference>
<dbReference type="PRINTS" id="PR00081">
    <property type="entry name" value="GDHRDH"/>
</dbReference>
<name>A0A8H4L7L6_9HYPO</name>
<proteinExistence type="predicted"/>
<dbReference type="Proteomes" id="UP000554235">
    <property type="component" value="Unassembled WGS sequence"/>
</dbReference>